<dbReference type="HAMAP" id="MF_01107">
    <property type="entry name" value="ArgD_aminotrans_3"/>
    <property type="match status" value="1"/>
</dbReference>
<dbReference type="FunFam" id="3.40.640.10:FF:000280">
    <property type="entry name" value="Acetylornithine aminotransferase, mitochondrial"/>
    <property type="match status" value="1"/>
</dbReference>
<dbReference type="EMBL" id="KK914999">
    <property type="protein sequence ID" value="KDP25097.1"/>
    <property type="molecule type" value="Genomic_DNA"/>
</dbReference>
<evidence type="ECO:0000256" key="4">
    <source>
        <dbReference type="ARBA" id="ARBA00008954"/>
    </source>
</evidence>
<dbReference type="EC" id="2.6.1.11" evidence="5"/>
<dbReference type="GO" id="GO:0030170">
    <property type="term" value="F:pyridoxal phosphate binding"/>
    <property type="evidence" value="ECO:0007669"/>
    <property type="project" value="InterPro"/>
</dbReference>
<organism evidence="16 17">
    <name type="scientific">Jatropha curcas</name>
    <name type="common">Barbados nut</name>
    <dbReference type="NCBI Taxonomy" id="180498"/>
    <lineage>
        <taxon>Eukaryota</taxon>
        <taxon>Viridiplantae</taxon>
        <taxon>Streptophyta</taxon>
        <taxon>Embryophyta</taxon>
        <taxon>Tracheophyta</taxon>
        <taxon>Spermatophyta</taxon>
        <taxon>Magnoliopsida</taxon>
        <taxon>eudicotyledons</taxon>
        <taxon>Gunneridae</taxon>
        <taxon>Pentapetalae</taxon>
        <taxon>rosids</taxon>
        <taxon>fabids</taxon>
        <taxon>Malpighiales</taxon>
        <taxon>Euphorbiaceae</taxon>
        <taxon>Crotonoideae</taxon>
        <taxon>Jatropheae</taxon>
        <taxon>Jatropha</taxon>
    </lineage>
</organism>
<keyword evidence="17" id="KW-1185">Reference proteome</keyword>
<gene>
    <name evidence="16" type="ORF">JCGZ_22632</name>
</gene>
<dbReference type="CDD" id="cd00610">
    <property type="entry name" value="OAT_like"/>
    <property type="match status" value="1"/>
</dbReference>
<evidence type="ECO:0000256" key="6">
    <source>
        <dbReference type="ARBA" id="ARBA00022571"/>
    </source>
</evidence>
<evidence type="ECO:0000313" key="17">
    <source>
        <dbReference type="Proteomes" id="UP000027138"/>
    </source>
</evidence>
<dbReference type="KEGG" id="jcu:105646188"/>
<dbReference type="OrthoDB" id="5419315at2759"/>
<dbReference type="NCBIfam" id="NF002325">
    <property type="entry name" value="PRK01278.1"/>
    <property type="match status" value="1"/>
</dbReference>
<dbReference type="Gene3D" id="3.90.1150.10">
    <property type="entry name" value="Aspartate Aminotransferase, domain 1"/>
    <property type="match status" value="1"/>
</dbReference>
<evidence type="ECO:0000313" key="16">
    <source>
        <dbReference type="EMBL" id="KDP25097.1"/>
    </source>
</evidence>
<dbReference type="InterPro" id="IPR004636">
    <property type="entry name" value="AcOrn/SuccOrn_fam"/>
</dbReference>
<accession>A0A067JMH3</accession>
<dbReference type="PROSITE" id="PS00600">
    <property type="entry name" value="AA_TRANSFER_CLASS_3"/>
    <property type="match status" value="1"/>
</dbReference>
<evidence type="ECO:0000256" key="11">
    <source>
        <dbReference type="ARBA" id="ARBA00022946"/>
    </source>
</evidence>
<evidence type="ECO:0000256" key="10">
    <source>
        <dbReference type="ARBA" id="ARBA00022898"/>
    </source>
</evidence>
<dbReference type="NCBIfam" id="TIGR00707">
    <property type="entry name" value="argD"/>
    <property type="match status" value="1"/>
</dbReference>
<protein>
    <recommendedName>
        <fullName evidence="5">acetylornithine transaminase</fullName>
        <ecNumber evidence="5">2.6.1.11</ecNumber>
    </recommendedName>
    <alternativeName>
        <fullName evidence="14">Acetylornithine transaminase</fullName>
    </alternativeName>
</protein>
<dbReference type="InterPro" id="IPR005814">
    <property type="entry name" value="Aminotrans_3"/>
</dbReference>
<sequence>MSSSLHIYSNTSISQSLNLRRSFNRESLERRLVVKFNGRKPIAASCLNVDVKAPDSAGKIGVLRESKEVIEAEGRVMVGTYARAPVVLASGKGCKLYDVEGREYLDLTSGIAVNALGHSDPDWVKTVVEQANVLTHVSNVYYSIPQVDLARRLVACSFADRVFFTNSGTEANEAAIKFARKYQRHSNSKVAEPATEFISFSNSFHGRTMGALALTSKKQYRSPFEPLMPGITFSEYGNIDAARELIRKGKTAAVFVEPLQGEGGIYSATKEFLEFLRVACDDAGALLVFDEVQCGLGRTGYLWAHEAYGVFPDIMTLAKPLAGGLPIGATLVTERVASAINFGDHGSTFAGGPLVCNAALTVLEKISNPAFLTSVSKKGLHFKEILKQKLGGNSHVKEIRGLGLIIGIELDLPASPLVDACRNSGLLVLTAGKGNVVRLVPPLTITEQELDLAAELLQNSLPALDETGPKQEEEKI</sequence>
<keyword evidence="10 15" id="KW-0663">Pyridoxal phosphate</keyword>
<comment type="catalytic activity">
    <reaction evidence="13">
        <text>N(2)-acetyl-L-ornithine + 2-oxoglutarate = N-acetyl-L-glutamate 5-semialdehyde + L-glutamate</text>
        <dbReference type="Rhea" id="RHEA:18049"/>
        <dbReference type="ChEBI" id="CHEBI:16810"/>
        <dbReference type="ChEBI" id="CHEBI:29123"/>
        <dbReference type="ChEBI" id="CHEBI:29985"/>
        <dbReference type="ChEBI" id="CHEBI:57805"/>
        <dbReference type="EC" id="2.6.1.11"/>
    </reaction>
</comment>
<dbReference type="PANTHER" id="PTHR11986">
    <property type="entry name" value="AMINOTRANSFERASE CLASS III"/>
    <property type="match status" value="1"/>
</dbReference>
<dbReference type="GO" id="GO:0005739">
    <property type="term" value="C:mitochondrion"/>
    <property type="evidence" value="ECO:0007669"/>
    <property type="project" value="UniProtKB-SubCell"/>
</dbReference>
<keyword evidence="12" id="KW-0496">Mitochondrion</keyword>
<evidence type="ECO:0000256" key="12">
    <source>
        <dbReference type="ARBA" id="ARBA00023128"/>
    </source>
</evidence>
<evidence type="ECO:0000256" key="3">
    <source>
        <dbReference type="ARBA" id="ARBA00005024"/>
    </source>
</evidence>
<comment type="similarity">
    <text evidence="4 15">Belongs to the class-III pyridoxal-phosphate-dependent aminotransferase family.</text>
</comment>
<dbReference type="InterPro" id="IPR050103">
    <property type="entry name" value="Class-III_PLP-dep_AT"/>
</dbReference>
<dbReference type="SUPFAM" id="SSF53383">
    <property type="entry name" value="PLP-dependent transferases"/>
    <property type="match status" value="1"/>
</dbReference>
<dbReference type="Proteomes" id="UP000027138">
    <property type="component" value="Unassembled WGS sequence"/>
</dbReference>
<name>A0A067JMH3_JATCU</name>
<evidence type="ECO:0000256" key="14">
    <source>
        <dbReference type="ARBA" id="ARBA00078458"/>
    </source>
</evidence>
<dbReference type="Pfam" id="PF00202">
    <property type="entry name" value="Aminotran_3"/>
    <property type="match status" value="1"/>
</dbReference>
<dbReference type="InterPro" id="IPR015421">
    <property type="entry name" value="PyrdxlP-dep_Trfase_major"/>
</dbReference>
<dbReference type="UniPathway" id="UPA00068">
    <property type="reaction ID" value="UER00109"/>
</dbReference>
<evidence type="ECO:0000256" key="15">
    <source>
        <dbReference type="RuleBase" id="RU003560"/>
    </source>
</evidence>
<dbReference type="STRING" id="180498.A0A067JMH3"/>
<keyword evidence="6" id="KW-0055">Arginine biosynthesis</keyword>
<evidence type="ECO:0000256" key="8">
    <source>
        <dbReference type="ARBA" id="ARBA00022605"/>
    </source>
</evidence>
<dbReference type="GO" id="GO:0042802">
    <property type="term" value="F:identical protein binding"/>
    <property type="evidence" value="ECO:0007669"/>
    <property type="project" value="TreeGrafter"/>
</dbReference>
<dbReference type="InterPro" id="IPR015422">
    <property type="entry name" value="PyrdxlP-dep_Trfase_small"/>
</dbReference>
<keyword evidence="8" id="KW-0028">Amino-acid biosynthesis</keyword>
<dbReference type="PIRSF" id="PIRSF000521">
    <property type="entry name" value="Transaminase_4ab_Lys_Orn"/>
    <property type="match status" value="1"/>
</dbReference>
<evidence type="ECO:0000256" key="1">
    <source>
        <dbReference type="ARBA" id="ARBA00001933"/>
    </source>
</evidence>
<reference evidence="16 17" key="1">
    <citation type="journal article" date="2014" name="PLoS ONE">
        <title>Global Analysis of Gene Expression Profiles in Physic Nut (Jatropha curcas L.) Seedlings Exposed to Salt Stress.</title>
        <authorList>
            <person name="Zhang L."/>
            <person name="Zhang C."/>
            <person name="Wu P."/>
            <person name="Chen Y."/>
            <person name="Li M."/>
            <person name="Jiang H."/>
            <person name="Wu G."/>
        </authorList>
    </citation>
    <scope>NUCLEOTIDE SEQUENCE [LARGE SCALE GENOMIC DNA]</scope>
    <source>
        <strain evidence="17">cv. GZQX0401</strain>
        <tissue evidence="16">Young leaves</tissue>
    </source>
</reference>
<dbReference type="InterPro" id="IPR015424">
    <property type="entry name" value="PyrdxlP-dep_Trfase"/>
</dbReference>
<dbReference type="GO" id="GO:0006526">
    <property type="term" value="P:L-arginine biosynthetic process"/>
    <property type="evidence" value="ECO:0007669"/>
    <property type="project" value="UniProtKB-UniPathway"/>
</dbReference>
<keyword evidence="7" id="KW-0032">Aminotransferase</keyword>
<keyword evidence="9" id="KW-0808">Transferase</keyword>
<comment type="cofactor">
    <cofactor evidence="1">
        <name>pyridoxal 5'-phosphate</name>
        <dbReference type="ChEBI" id="CHEBI:597326"/>
    </cofactor>
</comment>
<evidence type="ECO:0000256" key="5">
    <source>
        <dbReference type="ARBA" id="ARBA00012919"/>
    </source>
</evidence>
<dbReference type="GO" id="GO:0009570">
    <property type="term" value="C:chloroplast stroma"/>
    <property type="evidence" value="ECO:0007669"/>
    <property type="project" value="TreeGrafter"/>
</dbReference>
<comment type="pathway">
    <text evidence="3">Amino-acid biosynthesis; L-arginine biosynthesis; N(2)-acetyl-L-ornithine from L-glutamate: step 4/4.</text>
</comment>
<dbReference type="AlphaFoldDB" id="A0A067JMH3"/>
<dbReference type="Gene3D" id="3.40.640.10">
    <property type="entry name" value="Type I PLP-dependent aspartate aminotransferase-like (Major domain)"/>
    <property type="match status" value="1"/>
</dbReference>
<dbReference type="GO" id="GO:0003992">
    <property type="term" value="F:N2-acetyl-L-ornithine:2-oxoglutarate 5-aminotransferase activity"/>
    <property type="evidence" value="ECO:0007669"/>
    <property type="project" value="UniProtKB-EC"/>
</dbReference>
<dbReference type="InterPro" id="IPR049704">
    <property type="entry name" value="Aminotrans_3_PPA_site"/>
</dbReference>
<keyword evidence="11" id="KW-0809">Transit peptide</keyword>
<evidence type="ECO:0000256" key="9">
    <source>
        <dbReference type="ARBA" id="ARBA00022679"/>
    </source>
</evidence>
<proteinExistence type="inferred from homology"/>
<evidence type="ECO:0000256" key="13">
    <source>
        <dbReference type="ARBA" id="ARBA00050813"/>
    </source>
</evidence>
<evidence type="ECO:0000256" key="7">
    <source>
        <dbReference type="ARBA" id="ARBA00022576"/>
    </source>
</evidence>
<dbReference type="PANTHER" id="PTHR11986:SF116">
    <property type="entry name" value="ACETYLORNITHINE TRANSAMINASE"/>
    <property type="match status" value="1"/>
</dbReference>
<comment type="subcellular location">
    <subcellularLocation>
        <location evidence="2">Mitochondrion</location>
    </subcellularLocation>
</comment>
<evidence type="ECO:0000256" key="2">
    <source>
        <dbReference type="ARBA" id="ARBA00004173"/>
    </source>
</evidence>